<protein>
    <recommendedName>
        <fullName evidence="5">T-complex protein 11-domain-containing protein</fullName>
    </recommendedName>
</protein>
<dbReference type="AlphaFoldDB" id="A0A5C3MJD1"/>
<evidence type="ECO:0008006" key="5">
    <source>
        <dbReference type="Google" id="ProtNLM"/>
    </source>
</evidence>
<evidence type="ECO:0000256" key="2">
    <source>
        <dbReference type="SAM" id="MobiDB-lite"/>
    </source>
</evidence>
<organism evidence="3 4">
    <name type="scientific">Crucibulum laeve</name>
    <dbReference type="NCBI Taxonomy" id="68775"/>
    <lineage>
        <taxon>Eukaryota</taxon>
        <taxon>Fungi</taxon>
        <taxon>Dikarya</taxon>
        <taxon>Basidiomycota</taxon>
        <taxon>Agaricomycotina</taxon>
        <taxon>Agaricomycetes</taxon>
        <taxon>Agaricomycetidae</taxon>
        <taxon>Agaricales</taxon>
        <taxon>Agaricineae</taxon>
        <taxon>Nidulariaceae</taxon>
        <taxon>Crucibulum</taxon>
    </lineage>
</organism>
<evidence type="ECO:0000313" key="4">
    <source>
        <dbReference type="Proteomes" id="UP000308652"/>
    </source>
</evidence>
<sequence>MSTTIPAPFLLQHEPASILPIEFVQVLNEAYFLHLLATDPEKVIPPGKSLLSMMTHARIEHDEGTEGPDKVAQLTDRVKQVVHRAFWSEALEAISSSEPSVQLPRLKGLIGDILEAIAPLFPPQDRIIQTLSSPLPPTSSPLHTTLELLKEILRALRKRCAPIRDATIDEILDNLQSSPPFHPSMAATTNGSTSNTQNPPSPLAQLLLDTIKSILSLAEDMKSDLTTFVLGSMGEDQLRGIVSQQAEARERKLVEEIWGGRERVVHEWQAWVQEVGEIPDTIPSKKWIIALTRALGADKPVSCDLPAIEGSSKDEKRQENGESPQLYKLPPQFLFSSPTLLYIQNYLQALVIAASLRSLTHLPSSSFKKTMNPGHDFTQRVWTLLKAEVDAEDTGKAEDQEATKIINLADEVVRARQFTSPSGTIDADEESRLRSAVDRTLKPRDPVFLLLQSRLMAAFGKQLLSPPQEQSSSHYPSAAIPQKMQSGRDHAGERPGKRPRLMFDANNDNAASETQSGHLDMDETLFIKGFEDPVLVRATLDVLRKTSACILWTNRVWGDTV</sequence>
<evidence type="ECO:0000313" key="3">
    <source>
        <dbReference type="EMBL" id="TFK44775.1"/>
    </source>
</evidence>
<feature type="region of interest" description="Disordered" evidence="2">
    <location>
        <begin position="465"/>
        <end position="504"/>
    </location>
</feature>
<dbReference type="InterPro" id="IPR008862">
    <property type="entry name" value="Tcp11"/>
</dbReference>
<evidence type="ECO:0000256" key="1">
    <source>
        <dbReference type="ARBA" id="ARBA00010954"/>
    </source>
</evidence>
<feature type="region of interest" description="Disordered" evidence="2">
    <location>
        <begin position="179"/>
        <end position="199"/>
    </location>
</feature>
<reference evidence="3 4" key="1">
    <citation type="journal article" date="2019" name="Nat. Ecol. Evol.">
        <title>Megaphylogeny resolves global patterns of mushroom evolution.</title>
        <authorList>
            <person name="Varga T."/>
            <person name="Krizsan K."/>
            <person name="Foldi C."/>
            <person name="Dima B."/>
            <person name="Sanchez-Garcia M."/>
            <person name="Sanchez-Ramirez S."/>
            <person name="Szollosi G.J."/>
            <person name="Szarkandi J.G."/>
            <person name="Papp V."/>
            <person name="Albert L."/>
            <person name="Andreopoulos W."/>
            <person name="Angelini C."/>
            <person name="Antonin V."/>
            <person name="Barry K.W."/>
            <person name="Bougher N.L."/>
            <person name="Buchanan P."/>
            <person name="Buyck B."/>
            <person name="Bense V."/>
            <person name="Catcheside P."/>
            <person name="Chovatia M."/>
            <person name="Cooper J."/>
            <person name="Damon W."/>
            <person name="Desjardin D."/>
            <person name="Finy P."/>
            <person name="Geml J."/>
            <person name="Haridas S."/>
            <person name="Hughes K."/>
            <person name="Justo A."/>
            <person name="Karasinski D."/>
            <person name="Kautmanova I."/>
            <person name="Kiss B."/>
            <person name="Kocsube S."/>
            <person name="Kotiranta H."/>
            <person name="LaButti K.M."/>
            <person name="Lechner B.E."/>
            <person name="Liimatainen K."/>
            <person name="Lipzen A."/>
            <person name="Lukacs Z."/>
            <person name="Mihaltcheva S."/>
            <person name="Morgado L.N."/>
            <person name="Niskanen T."/>
            <person name="Noordeloos M.E."/>
            <person name="Ohm R.A."/>
            <person name="Ortiz-Santana B."/>
            <person name="Ovrebo C."/>
            <person name="Racz N."/>
            <person name="Riley R."/>
            <person name="Savchenko A."/>
            <person name="Shiryaev A."/>
            <person name="Soop K."/>
            <person name="Spirin V."/>
            <person name="Szebenyi C."/>
            <person name="Tomsovsky M."/>
            <person name="Tulloss R.E."/>
            <person name="Uehling J."/>
            <person name="Grigoriev I.V."/>
            <person name="Vagvolgyi C."/>
            <person name="Papp T."/>
            <person name="Martin F.M."/>
            <person name="Miettinen O."/>
            <person name="Hibbett D.S."/>
            <person name="Nagy L.G."/>
        </authorList>
    </citation>
    <scope>NUCLEOTIDE SEQUENCE [LARGE SCALE GENOMIC DNA]</scope>
    <source>
        <strain evidence="3 4">CBS 166.37</strain>
    </source>
</reference>
<comment type="similarity">
    <text evidence="1">Belongs to the TCP11 family.</text>
</comment>
<dbReference type="Pfam" id="PF05794">
    <property type="entry name" value="Tcp11"/>
    <property type="match status" value="1"/>
</dbReference>
<dbReference type="STRING" id="68775.A0A5C3MJD1"/>
<feature type="compositionally biased region" description="Basic and acidic residues" evidence="2">
    <location>
        <begin position="486"/>
        <end position="496"/>
    </location>
</feature>
<name>A0A5C3MJD1_9AGAR</name>
<gene>
    <name evidence="3" type="ORF">BDQ12DRAFT_673556</name>
</gene>
<accession>A0A5C3MJD1</accession>
<dbReference type="Proteomes" id="UP000308652">
    <property type="component" value="Unassembled WGS sequence"/>
</dbReference>
<dbReference type="OrthoDB" id="276323at2759"/>
<proteinExistence type="inferred from homology"/>
<feature type="compositionally biased region" description="Polar residues" evidence="2">
    <location>
        <begin position="186"/>
        <end position="198"/>
    </location>
</feature>
<dbReference type="EMBL" id="ML213590">
    <property type="protein sequence ID" value="TFK44775.1"/>
    <property type="molecule type" value="Genomic_DNA"/>
</dbReference>
<keyword evidence="4" id="KW-1185">Reference proteome</keyword>